<dbReference type="PANTHER" id="PTHR30036">
    <property type="entry name" value="D-XYLOSE-BINDING PERIPLASMIC PROTEIN"/>
    <property type="match status" value="1"/>
</dbReference>
<dbReference type="GO" id="GO:0030288">
    <property type="term" value="C:outer membrane-bounded periplasmic space"/>
    <property type="evidence" value="ECO:0007669"/>
    <property type="project" value="TreeGrafter"/>
</dbReference>
<evidence type="ECO:0000259" key="4">
    <source>
        <dbReference type="Pfam" id="PF13407"/>
    </source>
</evidence>
<feature type="signal peptide" evidence="3">
    <location>
        <begin position="1"/>
        <end position="23"/>
    </location>
</feature>
<organism evidence="5 6">
    <name type="scientific">Litorilinea aerophila</name>
    <dbReference type="NCBI Taxonomy" id="1204385"/>
    <lineage>
        <taxon>Bacteria</taxon>
        <taxon>Bacillati</taxon>
        <taxon>Chloroflexota</taxon>
        <taxon>Caldilineae</taxon>
        <taxon>Caldilineales</taxon>
        <taxon>Caldilineaceae</taxon>
        <taxon>Litorilinea</taxon>
    </lineage>
</organism>
<dbReference type="Proteomes" id="UP000317371">
    <property type="component" value="Unassembled WGS sequence"/>
</dbReference>
<evidence type="ECO:0000313" key="6">
    <source>
        <dbReference type="Proteomes" id="UP000317371"/>
    </source>
</evidence>
<reference evidence="5 6" key="1">
    <citation type="submission" date="2019-06" db="EMBL/GenBank/DDBJ databases">
        <title>Genome sequence of Litorilinea aerophila BAA-2444.</title>
        <authorList>
            <person name="Maclea K.S."/>
            <person name="Maurais E.G."/>
            <person name="Iannazzi L.C."/>
        </authorList>
    </citation>
    <scope>NUCLEOTIDE SEQUENCE [LARGE SCALE GENOMIC DNA]</scope>
    <source>
        <strain evidence="5 6">ATCC BAA-2444</strain>
    </source>
</reference>
<feature type="domain" description="Periplasmic binding protein" evidence="4">
    <location>
        <begin position="53"/>
        <end position="301"/>
    </location>
</feature>
<dbReference type="InterPro" id="IPR050555">
    <property type="entry name" value="Bact_Solute-Bind_Prot2"/>
</dbReference>
<comment type="subcellular location">
    <subcellularLocation>
        <location evidence="1">Cell envelope</location>
    </subcellularLocation>
</comment>
<keyword evidence="3" id="KW-0732">Signal</keyword>
<protein>
    <submittedName>
        <fullName evidence="5">Sugar ABC transporter substrate-binding protein</fullName>
    </submittedName>
</protein>
<name>A0A540VK94_9CHLR</name>
<keyword evidence="6" id="KW-1185">Reference proteome</keyword>
<dbReference type="Pfam" id="PF13407">
    <property type="entry name" value="Peripla_BP_4"/>
    <property type="match status" value="1"/>
</dbReference>
<dbReference type="InterPro" id="IPR028082">
    <property type="entry name" value="Peripla_BP_I"/>
</dbReference>
<evidence type="ECO:0000256" key="1">
    <source>
        <dbReference type="ARBA" id="ARBA00004196"/>
    </source>
</evidence>
<proteinExistence type="inferred from homology"/>
<evidence type="ECO:0000256" key="2">
    <source>
        <dbReference type="ARBA" id="ARBA00007639"/>
    </source>
</evidence>
<gene>
    <name evidence="5" type="ORF">FKZ61_03990</name>
</gene>
<accession>A0A540VK94</accession>
<dbReference type="AlphaFoldDB" id="A0A540VK94"/>
<dbReference type="PANTHER" id="PTHR30036:SF7">
    <property type="entry name" value="ABC TRANSPORTER PERIPLASMIC-BINDING PROTEIN YPHF"/>
    <property type="match status" value="1"/>
</dbReference>
<dbReference type="PROSITE" id="PS51257">
    <property type="entry name" value="PROKAR_LIPOPROTEIN"/>
    <property type="match status" value="1"/>
</dbReference>
<dbReference type="OrthoDB" id="569491at2"/>
<sequence length="339" mass="35192">MKWTGKMYALGLVAAMFIGMVVAACFGAAPAPVSTAEAPAPAQQQDMRDIRIVVVSHGQASDPFWSVVKNGVDQAARDMRVQVEYQAPQTFDMVAMAQLIDAAVASKPDGLVVSIPDPDALGDSIRAAVEAGIPVISMNSGSDVAKELGVLNHVGQTEYEAGYGGGQRMAAAGATHALCVNQEVGNVALDLRCQGFADAMAEAGGTVEVLAVELADPVDAQQRIAAALTANPDVDSILTLGPTGAAPALAALEEAGLLGQIKLATFDLSPEVLEAIRDGNMLFAIDQQQYLQGYLPIVLLTLYKENLNTVANDVIMTGPGFVTQETAAQVIELSAAGTR</sequence>
<comment type="caution">
    <text evidence="5">The sequence shown here is derived from an EMBL/GenBank/DDBJ whole genome shotgun (WGS) entry which is preliminary data.</text>
</comment>
<dbReference type="Gene3D" id="3.40.50.2300">
    <property type="match status" value="2"/>
</dbReference>
<dbReference type="InParanoid" id="A0A540VK94"/>
<dbReference type="InterPro" id="IPR025997">
    <property type="entry name" value="SBP_2_dom"/>
</dbReference>
<evidence type="ECO:0000313" key="5">
    <source>
        <dbReference type="EMBL" id="TQE97190.1"/>
    </source>
</evidence>
<evidence type="ECO:0000256" key="3">
    <source>
        <dbReference type="SAM" id="SignalP"/>
    </source>
</evidence>
<dbReference type="CDD" id="cd06312">
    <property type="entry name" value="PBP1_ABC_sugar_binding-like"/>
    <property type="match status" value="1"/>
</dbReference>
<dbReference type="SUPFAM" id="SSF53822">
    <property type="entry name" value="Periplasmic binding protein-like I"/>
    <property type="match status" value="1"/>
</dbReference>
<dbReference type="EMBL" id="VIGC01000004">
    <property type="protein sequence ID" value="TQE97190.1"/>
    <property type="molecule type" value="Genomic_DNA"/>
</dbReference>
<comment type="similarity">
    <text evidence="2">Belongs to the bacterial solute-binding protein 2 family.</text>
</comment>
<dbReference type="RefSeq" id="WP_141608786.1">
    <property type="nucleotide sequence ID" value="NZ_VIGC02000004.1"/>
</dbReference>
<feature type="chain" id="PRO_5022982489" evidence="3">
    <location>
        <begin position="24"/>
        <end position="339"/>
    </location>
</feature>
<dbReference type="GO" id="GO:0030246">
    <property type="term" value="F:carbohydrate binding"/>
    <property type="evidence" value="ECO:0007669"/>
    <property type="project" value="TreeGrafter"/>
</dbReference>